<sequence length="721" mass="77304">MKIVRTVAEIRDYTTEMRLRGRSIGLVPAKGALHGGHESLMKAARRECDVVVLATFIDPAQFSGEGGFEGYLRDEQRDAEIAARLGMDVLLAPEAAEISPDRFATTVGLGGPLVEAIRRTGSTDDGQLPGKCTIATKLFDIVQPDVVFFEEKDLPDWVAVKRMVRDLNLAVSVKVLPTARESDGFAMSSRNLCLGDHRPQAVALYRALRAAADSLSDGATDAAVLRERALAAIAVEVLSGDVELDYFEVLDIETLEPVETVANPVLLAIGARAGAVALFDIIRPELENQTCVDAGTEKDLSEVDQAGNHAHRCAESSVDIVVSRHSFDERVGLIKQLLDRTGESYEPLRSELAESDVRGNIENFVGAVPIPLGLCGPLEIRGREARGTFAVPMATLEGTLLASYSRGAKVMNRSGGCETLVYDDYFLRATQLTTDSLDGSARLIAWCREREDVIREIAVGSSRHLGVAEISYDCAGTSVILSLRCTTGDAMGSNMVSKAVSLVSNYVTKNSGLVREEFVPYPEDKKNIPARKKGKKVIARTVLKEDVVRTMTRVGLDQLASYIRNYKNALALHGSPSLNIHAVNGMAALFQAFGQDMAYLGECSQGVVDCQFLPSGDLEVSITLPTLIVGTVGGGTGLPAFRTTLSIVDCYGAGKAKKLAEIMAAVMLGGEIGCAAAQCSNEFVAAHESLGKNRPFDAVPQLARPRLPVGESIDDTVMSPA</sequence>
<dbReference type="InterPro" id="IPR009029">
    <property type="entry name" value="HMG_CoA_Rdtase_sub-bd_dom_sf"/>
</dbReference>
<evidence type="ECO:0000313" key="8">
    <source>
        <dbReference type="EMBL" id="PKW18011.1"/>
    </source>
</evidence>
<feature type="binding site" evidence="7">
    <location>
        <begin position="187"/>
        <end position="190"/>
    </location>
    <ligand>
        <name>ATP</name>
        <dbReference type="ChEBI" id="CHEBI:30616"/>
    </ligand>
</feature>
<evidence type="ECO:0000256" key="1">
    <source>
        <dbReference type="ARBA" id="ARBA00004990"/>
    </source>
</evidence>
<dbReference type="PANTHER" id="PTHR10572:SF24">
    <property type="entry name" value="3-HYDROXY-3-METHYLGLUTARYL-COENZYME A REDUCTASE"/>
    <property type="match status" value="1"/>
</dbReference>
<evidence type="ECO:0000313" key="9">
    <source>
        <dbReference type="Proteomes" id="UP000233786"/>
    </source>
</evidence>
<keyword evidence="4 7" id="KW-0566">Pantothenate biosynthesis</keyword>
<feature type="binding site" evidence="7">
    <location>
        <position position="179"/>
    </location>
    <ligand>
        <name>ATP</name>
        <dbReference type="ChEBI" id="CHEBI:30616"/>
    </ligand>
</feature>
<dbReference type="PANTHER" id="PTHR10572">
    <property type="entry name" value="3-HYDROXY-3-METHYLGLUTARYL-COENZYME A REDUCTASE"/>
    <property type="match status" value="1"/>
</dbReference>
<dbReference type="GO" id="GO:0015936">
    <property type="term" value="P:coenzyme A metabolic process"/>
    <property type="evidence" value="ECO:0007669"/>
    <property type="project" value="InterPro"/>
</dbReference>
<dbReference type="GO" id="GO:0005524">
    <property type="term" value="F:ATP binding"/>
    <property type="evidence" value="ECO:0007669"/>
    <property type="project" value="UniProtKB-KW"/>
</dbReference>
<dbReference type="PROSITE" id="PS00318">
    <property type="entry name" value="HMG_COA_REDUCTASE_2"/>
    <property type="match status" value="1"/>
</dbReference>
<comment type="similarity">
    <text evidence="3 7">Belongs to the pantothenate synthetase family.</text>
</comment>
<proteinExistence type="inferred from homology"/>
<dbReference type="GO" id="GO:0004420">
    <property type="term" value="F:hydroxymethylglutaryl-CoA reductase (NADPH) activity"/>
    <property type="evidence" value="ECO:0007669"/>
    <property type="project" value="InterPro"/>
</dbReference>
<dbReference type="PROSITE" id="PS50065">
    <property type="entry name" value="HMG_COA_REDUCTASE_4"/>
    <property type="match status" value="1"/>
</dbReference>
<comment type="caution">
    <text evidence="7">Lacks conserved residue(s) required for the propagation of feature annotation.</text>
</comment>
<dbReference type="HAMAP" id="MF_00158">
    <property type="entry name" value="PanC"/>
    <property type="match status" value="1"/>
</dbReference>
<name>A0A2N3Y587_SACSN</name>
<dbReference type="InterPro" id="IPR003721">
    <property type="entry name" value="Pantoate_ligase"/>
</dbReference>
<dbReference type="InterPro" id="IPR023076">
    <property type="entry name" value="HMG_CoA_Rdtase_CS"/>
</dbReference>
<evidence type="ECO:0000256" key="5">
    <source>
        <dbReference type="ARBA" id="ARBA00023002"/>
    </source>
</evidence>
<dbReference type="GO" id="GO:0004592">
    <property type="term" value="F:pantoate-beta-alanine ligase activity"/>
    <property type="evidence" value="ECO:0007669"/>
    <property type="project" value="UniProtKB-UniRule"/>
</dbReference>
<comment type="subunit">
    <text evidence="7">Homodimer.</text>
</comment>
<keyword evidence="9" id="KW-1185">Reference proteome</keyword>
<dbReference type="EMBL" id="PJNB01000001">
    <property type="protein sequence ID" value="PKW18011.1"/>
    <property type="molecule type" value="Genomic_DNA"/>
</dbReference>
<dbReference type="InterPro" id="IPR023074">
    <property type="entry name" value="HMG_CoA_Rdtase_cat_sf"/>
</dbReference>
<comment type="similarity">
    <text evidence="2">Belongs to the HMG-CoA reductase family.</text>
</comment>
<dbReference type="UniPathway" id="UPA00028">
    <property type="reaction ID" value="UER00005"/>
</dbReference>
<reference evidence="8" key="1">
    <citation type="submission" date="2017-12" db="EMBL/GenBank/DDBJ databases">
        <title>Sequencing the genomes of 1000 Actinobacteria strains.</title>
        <authorList>
            <person name="Klenk H.-P."/>
        </authorList>
    </citation>
    <scope>NUCLEOTIDE SEQUENCE [LARGE SCALE GENOMIC DNA]</scope>
    <source>
        <strain evidence="8">DSM 44228</strain>
    </source>
</reference>
<dbReference type="Gene3D" id="3.40.50.620">
    <property type="entry name" value="HUPs"/>
    <property type="match status" value="1"/>
</dbReference>
<keyword evidence="7" id="KW-0436">Ligase</keyword>
<accession>A0A2N3Y587</accession>
<dbReference type="EC" id="6.3.2.1" evidence="7"/>
<dbReference type="Gene3D" id="3.90.770.10">
    <property type="entry name" value="3-hydroxy-3-methylglutaryl-coenzyme A Reductase, Chain A, domain 2"/>
    <property type="match status" value="1"/>
</dbReference>
<keyword evidence="7" id="KW-0547">Nucleotide-binding</keyword>
<evidence type="ECO:0000256" key="6">
    <source>
        <dbReference type="ARBA" id="ARBA00048258"/>
    </source>
</evidence>
<comment type="catalytic activity">
    <reaction evidence="6 7">
        <text>(R)-pantoate + beta-alanine + ATP = (R)-pantothenate + AMP + diphosphate + H(+)</text>
        <dbReference type="Rhea" id="RHEA:10912"/>
        <dbReference type="ChEBI" id="CHEBI:15378"/>
        <dbReference type="ChEBI" id="CHEBI:15980"/>
        <dbReference type="ChEBI" id="CHEBI:29032"/>
        <dbReference type="ChEBI" id="CHEBI:30616"/>
        <dbReference type="ChEBI" id="CHEBI:33019"/>
        <dbReference type="ChEBI" id="CHEBI:57966"/>
        <dbReference type="ChEBI" id="CHEBI:456215"/>
        <dbReference type="EC" id="6.3.2.1"/>
    </reaction>
</comment>
<keyword evidence="7" id="KW-0067">ATP-binding</keyword>
<evidence type="ECO:0000256" key="4">
    <source>
        <dbReference type="ARBA" id="ARBA00022655"/>
    </source>
</evidence>
<comment type="pathway">
    <text evidence="1 7">Cofactor biosynthesis; (R)-pantothenate biosynthesis; (R)-pantothenate from (R)-pantoate and beta-alanine: step 1/1.</text>
</comment>
<feature type="binding site" evidence="7">
    <location>
        <position position="61"/>
    </location>
    <ligand>
        <name>(R)-pantoate</name>
        <dbReference type="ChEBI" id="CHEBI:15980"/>
    </ligand>
</feature>
<dbReference type="InterPro" id="IPR002202">
    <property type="entry name" value="HMG_CoA_Rdtase"/>
</dbReference>
<organism evidence="8 9">
    <name type="scientific">Saccharopolyspora spinosa</name>
    <dbReference type="NCBI Taxonomy" id="60894"/>
    <lineage>
        <taxon>Bacteria</taxon>
        <taxon>Bacillati</taxon>
        <taxon>Actinomycetota</taxon>
        <taxon>Actinomycetes</taxon>
        <taxon>Pseudonocardiales</taxon>
        <taxon>Pseudonocardiaceae</taxon>
        <taxon>Saccharopolyspora</taxon>
    </lineage>
</organism>
<comment type="subcellular location">
    <subcellularLocation>
        <location evidence="7">Cytoplasm</location>
    </subcellularLocation>
</comment>
<keyword evidence="7" id="KW-0963">Cytoplasm</keyword>
<dbReference type="GO" id="GO:0005737">
    <property type="term" value="C:cytoplasm"/>
    <property type="evidence" value="ECO:0007669"/>
    <property type="project" value="UniProtKB-SubCell"/>
</dbReference>
<comment type="miscellaneous">
    <text evidence="7">The reaction proceeds by a bi uni uni bi ping pong mechanism.</text>
</comment>
<evidence type="ECO:0000256" key="3">
    <source>
        <dbReference type="ARBA" id="ARBA00009256"/>
    </source>
</evidence>
<dbReference type="Proteomes" id="UP000233786">
    <property type="component" value="Unassembled WGS sequence"/>
</dbReference>
<dbReference type="PRINTS" id="PR00071">
    <property type="entry name" value="HMGCOARDTASE"/>
</dbReference>
<evidence type="ECO:0000256" key="2">
    <source>
        <dbReference type="ARBA" id="ARBA00007661"/>
    </source>
</evidence>
<protein>
    <recommendedName>
        <fullName evidence="7">Pantothenate synthetase</fullName>
        <shortName evidence="7">PS</shortName>
        <ecNumber evidence="7">6.3.2.1</ecNumber>
    </recommendedName>
    <alternativeName>
        <fullName evidence="7">Pantoate--beta-alanine ligase</fullName>
    </alternativeName>
    <alternativeName>
        <fullName evidence="7">Pantoate-activating enzyme</fullName>
    </alternativeName>
</protein>
<dbReference type="RefSeq" id="WP_029535507.1">
    <property type="nucleotide sequence ID" value="NZ_CP061007.1"/>
</dbReference>
<gene>
    <name evidence="7" type="primary">panC</name>
    <name evidence="8" type="ORF">A8926_6059</name>
</gene>
<dbReference type="AlphaFoldDB" id="A0A2N3Y587"/>
<dbReference type="InterPro" id="IPR014729">
    <property type="entry name" value="Rossmann-like_a/b/a_fold"/>
</dbReference>
<comment type="function">
    <text evidence="7">Catalyzes the condensation of pantoate with beta-alanine in an ATP-dependent reaction via a pantoyl-adenylate intermediate.</text>
</comment>
<feature type="active site" description="Proton donor" evidence="7">
    <location>
        <position position="37"/>
    </location>
</feature>
<dbReference type="SUPFAM" id="SSF52374">
    <property type="entry name" value="Nucleotidylyl transferase"/>
    <property type="match status" value="1"/>
</dbReference>
<comment type="caution">
    <text evidence="8">The sequence shown here is derived from an EMBL/GenBank/DDBJ whole genome shotgun (WGS) entry which is preliminary data.</text>
</comment>
<dbReference type="Pfam" id="PF00368">
    <property type="entry name" value="HMG-CoA_red"/>
    <property type="match status" value="1"/>
</dbReference>
<dbReference type="SUPFAM" id="SSF55035">
    <property type="entry name" value="NAD-binding domain of HMG-CoA reductase"/>
    <property type="match status" value="1"/>
</dbReference>
<dbReference type="GO" id="GO:0015940">
    <property type="term" value="P:pantothenate biosynthetic process"/>
    <property type="evidence" value="ECO:0007669"/>
    <property type="project" value="UniProtKB-UniRule"/>
</dbReference>
<feature type="binding site" evidence="7">
    <location>
        <position position="61"/>
    </location>
    <ligand>
        <name>beta-alanine</name>
        <dbReference type="ChEBI" id="CHEBI:57966"/>
    </ligand>
</feature>
<dbReference type="SUPFAM" id="SSF56542">
    <property type="entry name" value="Substrate-binding domain of HMG-CoA reductase"/>
    <property type="match status" value="1"/>
</dbReference>
<dbReference type="Gene3D" id="3.30.1300.10">
    <property type="entry name" value="Pantoate-beta-alanine ligase, C-terminal domain"/>
    <property type="match status" value="1"/>
</dbReference>
<evidence type="ECO:0000256" key="7">
    <source>
        <dbReference type="HAMAP-Rule" id="MF_00158"/>
    </source>
</evidence>
<dbReference type="Gene3D" id="3.30.70.420">
    <property type="entry name" value="Hydroxymethylglutaryl-CoA reductase, class I/II, NAD/NADP-binding domain"/>
    <property type="match status" value="1"/>
</dbReference>
<dbReference type="STRING" id="994479.GCA_000194155_03879"/>
<keyword evidence="5" id="KW-0560">Oxidoreductase</keyword>
<dbReference type="InterPro" id="IPR042176">
    <property type="entry name" value="Pantoate_ligase_C"/>
</dbReference>
<dbReference type="Pfam" id="PF02569">
    <property type="entry name" value="Pantoate_ligase"/>
    <property type="match status" value="1"/>
</dbReference>
<dbReference type="InterPro" id="IPR009023">
    <property type="entry name" value="HMG_CoA_Rdtase_NAD(P)-bd_sf"/>
</dbReference>
<dbReference type="OrthoDB" id="9794902at2"/>